<feature type="compositionally biased region" description="Gly residues" evidence="1">
    <location>
        <begin position="1"/>
        <end position="10"/>
    </location>
</feature>
<feature type="region of interest" description="Disordered" evidence="1">
    <location>
        <begin position="252"/>
        <end position="327"/>
    </location>
</feature>
<organism evidence="2">
    <name type="scientific">Chlamydomonas leiostraca</name>
    <dbReference type="NCBI Taxonomy" id="1034604"/>
    <lineage>
        <taxon>Eukaryota</taxon>
        <taxon>Viridiplantae</taxon>
        <taxon>Chlorophyta</taxon>
        <taxon>core chlorophytes</taxon>
        <taxon>Chlorophyceae</taxon>
        <taxon>CS clade</taxon>
        <taxon>Chlamydomonadales</taxon>
        <taxon>Chlamydomonadaceae</taxon>
        <taxon>Chlamydomonas</taxon>
    </lineage>
</organism>
<feature type="compositionally biased region" description="Acidic residues" evidence="1">
    <location>
        <begin position="21"/>
        <end position="31"/>
    </location>
</feature>
<dbReference type="EMBL" id="HBFB01016792">
    <property type="protein sequence ID" value="CAD8680084.1"/>
    <property type="molecule type" value="Transcribed_RNA"/>
</dbReference>
<dbReference type="AlphaFoldDB" id="A0A7S0RK28"/>
<evidence type="ECO:0000313" key="2">
    <source>
        <dbReference type="EMBL" id="CAD8680084.1"/>
    </source>
</evidence>
<feature type="region of interest" description="Disordered" evidence="1">
    <location>
        <begin position="539"/>
        <end position="567"/>
    </location>
</feature>
<protein>
    <submittedName>
        <fullName evidence="2">Uncharacterized protein</fullName>
    </submittedName>
</protein>
<reference evidence="2" key="1">
    <citation type="submission" date="2021-01" db="EMBL/GenBank/DDBJ databases">
        <authorList>
            <person name="Corre E."/>
            <person name="Pelletier E."/>
            <person name="Niang G."/>
            <person name="Scheremetjew M."/>
            <person name="Finn R."/>
            <person name="Kale V."/>
            <person name="Holt S."/>
            <person name="Cochrane G."/>
            <person name="Meng A."/>
            <person name="Brown T."/>
            <person name="Cohen L."/>
        </authorList>
    </citation>
    <scope>NUCLEOTIDE SEQUENCE</scope>
    <source>
        <strain evidence="2">SAG 11-49</strain>
    </source>
</reference>
<sequence>MGDMQGGGASLMGSAMSSFGEEQEEGAEDEEGSHVQHTLPDPNAPAHLQGQAMQQQLLGPAPVTADIWMLTAHGEDRQAARGVLEAALRHAFAAGPANGSQLSLGTPGTATLVPHQPTATVHLAADGDQTGSSAAGGAELRWSLTLVCRCTRCASLAAAGGAVLEADAAQPPPSCLSQLPPYTDCVVLLASGGRPSTSRTLLNAPQPLQLQLQGPGQPAMAALQLRMRLPGDVDVARAGHTLTCVLVLPGPSPPSSPVSVLSQRGSHAGDGADSASSDCSAGDARRAAAATARAAAAAEPSPGNGASSPGSLHSPAAGSPHSPPHQVVQDAEAPVLAATVLLLDPAAPNHARLVSELSGLWGRMAAELGAAEGAGVVSPHLRAHAWSEHMQLLVQDMQLALSADAPPELWQRCTTHLLHFLVRVGSMDAVLTWLLTHMAASHDLQALQAMVDSATRSVHQGAEGAGAAGTEPQPPPPGVQQESQAGEIEEPPSTQPAAPGTSLGAAEGAPASGGPAAPQSSLGVRALVRDVLLGFTGSSSAATSSTHQGSGQVQQQPSQPGAAPMSERDYLATKSSAMAGWWDVCGAPLLLLAVPVVMLATQPAWPGLEHLAAAAIKPATALCAFLLLALCRTVSPDTAARAREPLLLCAVVVPHLAAALVRGHRRPPFLPRWSFRADVVHWGVCYPLAMQARCVLRLLAPRLAVLVTSMVTQLVCWEGAGAREVAARVAAVLVLEQVVSAAAEVAWRLEARAGVLRTHTATAGAAAKNKQE</sequence>
<feature type="compositionally biased region" description="Low complexity" evidence="1">
    <location>
        <begin position="539"/>
        <end position="564"/>
    </location>
</feature>
<evidence type="ECO:0000256" key="1">
    <source>
        <dbReference type="SAM" id="MobiDB-lite"/>
    </source>
</evidence>
<gene>
    <name evidence="2" type="ORF">CLEI1391_LOCUS9386</name>
</gene>
<feature type="compositionally biased region" description="Low complexity" evidence="1">
    <location>
        <begin position="11"/>
        <end position="20"/>
    </location>
</feature>
<proteinExistence type="predicted"/>
<feature type="compositionally biased region" description="Low complexity" evidence="1">
    <location>
        <begin position="502"/>
        <end position="520"/>
    </location>
</feature>
<feature type="region of interest" description="Disordered" evidence="1">
    <location>
        <begin position="1"/>
        <end position="46"/>
    </location>
</feature>
<feature type="compositionally biased region" description="Low complexity" evidence="1">
    <location>
        <begin position="257"/>
        <end position="320"/>
    </location>
</feature>
<name>A0A7S0RK28_9CHLO</name>
<feature type="region of interest" description="Disordered" evidence="1">
    <location>
        <begin position="455"/>
        <end position="520"/>
    </location>
</feature>
<accession>A0A7S0RK28</accession>